<evidence type="ECO:0000256" key="3">
    <source>
        <dbReference type="ARBA" id="ARBA00022771"/>
    </source>
</evidence>
<dbReference type="GO" id="GO:0008270">
    <property type="term" value="F:zinc ion binding"/>
    <property type="evidence" value="ECO:0007669"/>
    <property type="project" value="UniProtKB-KW"/>
</dbReference>
<reference evidence="8" key="1">
    <citation type="submission" date="2012-05" db="EMBL/GenBank/DDBJ databases">
        <authorList>
            <person name="Krishnakumar V."/>
            <person name="Cheung F."/>
            <person name="Xiao Y."/>
            <person name="Chan A."/>
            <person name="Moskal W.A."/>
            <person name="Town C.D."/>
        </authorList>
    </citation>
    <scope>NUCLEOTIDE SEQUENCE</scope>
</reference>
<organism evidence="8">
    <name type="scientific">Lotus japonicus</name>
    <name type="common">Lotus corniculatus var. japonicus</name>
    <dbReference type="NCBI Taxonomy" id="34305"/>
    <lineage>
        <taxon>Eukaryota</taxon>
        <taxon>Viridiplantae</taxon>
        <taxon>Streptophyta</taxon>
        <taxon>Embryophyta</taxon>
        <taxon>Tracheophyta</taxon>
        <taxon>Spermatophyta</taxon>
        <taxon>Magnoliopsida</taxon>
        <taxon>eudicotyledons</taxon>
        <taxon>Gunneridae</taxon>
        <taxon>Pentapetalae</taxon>
        <taxon>rosids</taxon>
        <taxon>fabids</taxon>
        <taxon>Fabales</taxon>
        <taxon>Fabaceae</taxon>
        <taxon>Papilionoideae</taxon>
        <taxon>50 kb inversion clade</taxon>
        <taxon>NPAAA clade</taxon>
        <taxon>Hologalegina</taxon>
        <taxon>robinioid clade</taxon>
        <taxon>Loteae</taxon>
        <taxon>Lotus</taxon>
    </lineage>
</organism>
<feature type="compositionally biased region" description="Low complexity" evidence="6">
    <location>
        <begin position="284"/>
        <end position="295"/>
    </location>
</feature>
<dbReference type="AlphaFoldDB" id="I3S126"/>
<sequence length="303" mass="33515">MALFGNYVDVLKGFLATDGVGLAVIVVQLAKVKTYRGEVVIQNVMHATKLLWNAEIPEVAAFRDGLALHGLDADIPIGQIGGGFHNMPANEEFITMFPRKNIVELHDTAEEGLFLILAEISGLVDGEKWWYTSCRCRRSVTIEDGIYFCASCSTHVIDVTPRFRIKFEVSDGDEVATFAIFDTDCENMLKKSCRELVLGSKGKSVEEYPDEIKALIGKEAIFKVEKSIDHGMKYDDSYKVKKICDDLSIIQLFKDKTKIQTPTTLITDPFCSKSASDDQESVFSDKSIGSSSQISAVPESTLS</sequence>
<comment type="similarity">
    <text evidence="1">Belongs to the replication factor A protein 1 family.</text>
</comment>
<dbReference type="Pfam" id="PF08646">
    <property type="entry name" value="Rep_fac-A_C"/>
    <property type="match status" value="1"/>
</dbReference>
<feature type="domain" description="Replication factor A C-terminal" evidence="7">
    <location>
        <begin position="124"/>
        <end position="242"/>
    </location>
</feature>
<evidence type="ECO:0000256" key="6">
    <source>
        <dbReference type="SAM" id="MobiDB-lite"/>
    </source>
</evidence>
<evidence type="ECO:0000313" key="8">
    <source>
        <dbReference type="EMBL" id="AFK33968.1"/>
    </source>
</evidence>
<evidence type="ECO:0000256" key="2">
    <source>
        <dbReference type="ARBA" id="ARBA00022723"/>
    </source>
</evidence>
<name>I3S126_LOTJA</name>
<dbReference type="InterPro" id="IPR012340">
    <property type="entry name" value="NA-bd_OB-fold"/>
</dbReference>
<proteinExistence type="evidence at transcript level"/>
<evidence type="ECO:0000259" key="7">
    <source>
        <dbReference type="Pfam" id="PF08646"/>
    </source>
</evidence>
<keyword evidence="2" id="KW-0479">Metal-binding</keyword>
<accession>I3S126</accession>
<dbReference type="GO" id="GO:0003677">
    <property type="term" value="F:DNA binding"/>
    <property type="evidence" value="ECO:0007669"/>
    <property type="project" value="UniProtKB-KW"/>
</dbReference>
<evidence type="ECO:0000256" key="5">
    <source>
        <dbReference type="ARBA" id="ARBA00023125"/>
    </source>
</evidence>
<dbReference type="PANTHER" id="PTHR47165">
    <property type="entry name" value="OS03G0429900 PROTEIN"/>
    <property type="match status" value="1"/>
</dbReference>
<dbReference type="InterPro" id="IPR047192">
    <property type="entry name" value="Euk_RPA1_DBD_C"/>
</dbReference>
<keyword evidence="4" id="KW-0862">Zinc</keyword>
<dbReference type="EMBL" id="BT134173">
    <property type="protein sequence ID" value="AFK33968.1"/>
    <property type="molecule type" value="mRNA"/>
</dbReference>
<evidence type="ECO:0000256" key="1">
    <source>
        <dbReference type="ARBA" id="ARBA00005690"/>
    </source>
</evidence>
<feature type="region of interest" description="Disordered" evidence="6">
    <location>
        <begin position="272"/>
        <end position="303"/>
    </location>
</feature>
<dbReference type="Gene3D" id="2.40.50.140">
    <property type="entry name" value="Nucleic acid-binding proteins"/>
    <property type="match status" value="2"/>
</dbReference>
<protein>
    <recommendedName>
        <fullName evidence="7">Replication factor A C-terminal domain-containing protein</fullName>
    </recommendedName>
</protein>
<dbReference type="CDD" id="cd04476">
    <property type="entry name" value="RPA1_DBD_C"/>
    <property type="match status" value="1"/>
</dbReference>
<keyword evidence="3" id="KW-0863">Zinc-finger</keyword>
<dbReference type="InterPro" id="IPR013955">
    <property type="entry name" value="Rep_factor-A_C"/>
</dbReference>
<keyword evidence="5" id="KW-0238">DNA-binding</keyword>
<evidence type="ECO:0000256" key="4">
    <source>
        <dbReference type="ARBA" id="ARBA00022833"/>
    </source>
</evidence>
<dbReference type="PANTHER" id="PTHR47165:SF4">
    <property type="entry name" value="OS03G0429900 PROTEIN"/>
    <property type="match status" value="1"/>
</dbReference>
<dbReference type="SUPFAM" id="SSF50249">
    <property type="entry name" value="Nucleic acid-binding proteins"/>
    <property type="match status" value="1"/>
</dbReference>